<dbReference type="AlphaFoldDB" id="A0A369TCA6"/>
<feature type="transmembrane region" description="Helical" evidence="13">
    <location>
        <begin position="456"/>
        <end position="473"/>
    </location>
</feature>
<keyword evidence="6" id="KW-0997">Cell inner membrane</keyword>
<dbReference type="GO" id="GO:0016758">
    <property type="term" value="F:hexosyltransferase activity"/>
    <property type="evidence" value="ECO:0007669"/>
    <property type="project" value="TreeGrafter"/>
</dbReference>
<evidence type="ECO:0000256" key="5">
    <source>
        <dbReference type="ARBA" id="ARBA00022475"/>
    </source>
</evidence>
<evidence type="ECO:0000256" key="9">
    <source>
        <dbReference type="ARBA" id="ARBA00022692"/>
    </source>
</evidence>
<evidence type="ECO:0000256" key="10">
    <source>
        <dbReference type="ARBA" id="ARBA00022989"/>
    </source>
</evidence>
<feature type="transmembrane region" description="Helical" evidence="13">
    <location>
        <begin position="416"/>
        <end position="435"/>
    </location>
</feature>
<dbReference type="InterPro" id="IPR050321">
    <property type="entry name" value="Glycosyltr_2/OpgH_subfam"/>
</dbReference>
<comment type="subcellular location">
    <subcellularLocation>
        <location evidence="1">Cell inner membrane</location>
        <topology evidence="1">Multi-pass membrane protein</topology>
    </subcellularLocation>
</comment>
<evidence type="ECO:0000259" key="14">
    <source>
        <dbReference type="Pfam" id="PF13632"/>
    </source>
</evidence>
<keyword evidence="11 13" id="KW-0472">Membrane</keyword>
<keyword evidence="9 13" id="KW-0812">Transmembrane</keyword>
<feature type="transmembrane region" description="Helical" evidence="13">
    <location>
        <begin position="53"/>
        <end position="82"/>
    </location>
</feature>
<evidence type="ECO:0000256" key="2">
    <source>
        <dbReference type="ARBA" id="ARBA00005001"/>
    </source>
</evidence>
<reference evidence="15 16" key="1">
    <citation type="submission" date="2018-07" db="EMBL/GenBank/DDBJ databases">
        <title>Venubactetium sediminum gen. nov., sp. nov., isolated from a marine solar saltern.</title>
        <authorList>
            <person name="Wang S."/>
        </authorList>
    </citation>
    <scope>NUCLEOTIDE SEQUENCE [LARGE SCALE GENOMIC DNA]</scope>
    <source>
        <strain evidence="15 16">WD2A32</strain>
    </source>
</reference>
<sequence>MSTVSTTMKTPTRARMTARRAAFALLVSGTWTAATVTMLHLLAVDGLNWGEGALTACFALSIPMVVIGFWNSAIGTGILLFARDPLRSVAPFAANAVPWRQGRVAIVMPIYNEDVERVFRHLRGAVASLDAAGLSEDCEVFLLSDSTDPAIRAAEEARFADWRHADGQPARLHYRHRPDNTGFKAGNLWDFVETWGDDFEYMVVLDADSAMTGEAIDRLVRVMDGNPRLGILQSLAVGLPADSAFARVFQFGMRHGMLTHTVGAAWWQGDSGPYWGHNAAVRLRPFREACKLPVLPGKPPLGGHVLSHDQVEAALMRAHGYEVRVLPVEGGSFEEMPPTVPDFVQRDLRWCQGNMQYLQLIGRRGFRLLGRVQLSLAILMYLGAPFWLLFMLLGLGQAMTGGPFGGTLVEAGALDAPVAATGIALLVAMLGMTFAPKLLGYLHALFDGERRRGYGGGLRVLSGAVTEIVFSAVFAPAMMVAQSVFVCGLAFGRTVRWEAQQRDGHLVPVRDALRGLWLQTALGLAGGVALTVYAPAILPWAAPVLIGLVLAAPFTWATSHPAAGRLLARAGLCASPEERDGGRVERLRPLPAHASSGGPMLPAEARGSRIE</sequence>
<evidence type="ECO:0000256" key="7">
    <source>
        <dbReference type="ARBA" id="ARBA00022676"/>
    </source>
</evidence>
<evidence type="ECO:0000256" key="12">
    <source>
        <dbReference type="SAM" id="MobiDB-lite"/>
    </source>
</evidence>
<evidence type="ECO:0000256" key="8">
    <source>
        <dbReference type="ARBA" id="ARBA00022679"/>
    </source>
</evidence>
<keyword evidence="5" id="KW-1003">Cell membrane</keyword>
<feature type="transmembrane region" description="Helical" evidence="13">
    <location>
        <begin position="21"/>
        <end position="41"/>
    </location>
</feature>
<dbReference type="Proteomes" id="UP000253941">
    <property type="component" value="Unassembled WGS sequence"/>
</dbReference>
<feature type="domain" description="Glycosyltransferase 2-like" evidence="14">
    <location>
        <begin position="203"/>
        <end position="395"/>
    </location>
</feature>
<dbReference type="PANTHER" id="PTHR43867">
    <property type="entry name" value="CELLULOSE SYNTHASE CATALYTIC SUBUNIT A [UDP-FORMING]"/>
    <property type="match status" value="1"/>
</dbReference>
<dbReference type="Pfam" id="PF13632">
    <property type="entry name" value="Glyco_trans_2_3"/>
    <property type="match status" value="1"/>
</dbReference>
<keyword evidence="7" id="KW-0328">Glycosyltransferase</keyword>
<dbReference type="NCBIfam" id="NF003958">
    <property type="entry name" value="PRK05454.2-1"/>
    <property type="match status" value="1"/>
</dbReference>
<feature type="region of interest" description="Disordered" evidence="12">
    <location>
        <begin position="580"/>
        <end position="611"/>
    </location>
</feature>
<evidence type="ECO:0000313" key="15">
    <source>
        <dbReference type="EMBL" id="RDD62939.1"/>
    </source>
</evidence>
<comment type="pathway">
    <text evidence="2">Glycan metabolism; osmoregulated periplasmic glucan (OPG) biosynthesis.</text>
</comment>
<evidence type="ECO:0000256" key="13">
    <source>
        <dbReference type="SAM" id="Phobius"/>
    </source>
</evidence>
<dbReference type="InterPro" id="IPR029044">
    <property type="entry name" value="Nucleotide-diphossugar_trans"/>
</dbReference>
<evidence type="ECO:0000256" key="6">
    <source>
        <dbReference type="ARBA" id="ARBA00022519"/>
    </source>
</evidence>
<keyword evidence="8 15" id="KW-0808">Transferase</keyword>
<dbReference type="GO" id="GO:0005886">
    <property type="term" value="C:plasma membrane"/>
    <property type="evidence" value="ECO:0007669"/>
    <property type="project" value="UniProtKB-SubCell"/>
</dbReference>
<evidence type="ECO:0000256" key="3">
    <source>
        <dbReference type="ARBA" id="ARBA00009337"/>
    </source>
</evidence>
<protein>
    <recommendedName>
        <fullName evidence="4">Glucans biosynthesis glucosyltransferase H</fullName>
    </recommendedName>
</protein>
<keyword evidence="16" id="KW-1185">Reference proteome</keyword>
<comment type="caution">
    <text evidence="15">The sequence shown here is derived from an EMBL/GenBank/DDBJ whole genome shotgun (WGS) entry which is preliminary data.</text>
</comment>
<dbReference type="SUPFAM" id="SSF53448">
    <property type="entry name" value="Nucleotide-diphospho-sugar transferases"/>
    <property type="match status" value="1"/>
</dbReference>
<dbReference type="Gene3D" id="3.90.550.10">
    <property type="entry name" value="Spore Coat Polysaccharide Biosynthesis Protein SpsA, Chain A"/>
    <property type="match status" value="1"/>
</dbReference>
<dbReference type="PANTHER" id="PTHR43867:SF5">
    <property type="entry name" value="GLUCANS BIOSYNTHESIS GLUCOSYLTRANSFERASE H"/>
    <property type="match status" value="1"/>
</dbReference>
<proteinExistence type="inferred from homology"/>
<evidence type="ECO:0000256" key="1">
    <source>
        <dbReference type="ARBA" id="ARBA00004429"/>
    </source>
</evidence>
<dbReference type="NCBIfam" id="NF003962">
    <property type="entry name" value="PRK05454.2-5"/>
    <property type="match status" value="1"/>
</dbReference>
<dbReference type="InterPro" id="IPR001173">
    <property type="entry name" value="Glyco_trans_2-like"/>
</dbReference>
<keyword evidence="10 13" id="KW-1133">Transmembrane helix</keyword>
<gene>
    <name evidence="15" type="ORF">DRB17_03960</name>
</gene>
<accession>A0A369TCA6</accession>
<evidence type="ECO:0000313" key="16">
    <source>
        <dbReference type="Proteomes" id="UP000253941"/>
    </source>
</evidence>
<dbReference type="EMBL" id="QPMH01000003">
    <property type="protein sequence ID" value="RDD62939.1"/>
    <property type="molecule type" value="Genomic_DNA"/>
</dbReference>
<name>A0A369TCA6_9PROT</name>
<comment type="similarity">
    <text evidence="3">Belongs to the glycosyltransferase 2 family. OpgH subfamily.</text>
</comment>
<feature type="transmembrane region" description="Helical" evidence="13">
    <location>
        <begin position="374"/>
        <end position="396"/>
    </location>
</feature>
<organism evidence="15 16">
    <name type="scientific">Ferruginivarius sediminum</name>
    <dbReference type="NCBI Taxonomy" id="2661937"/>
    <lineage>
        <taxon>Bacteria</taxon>
        <taxon>Pseudomonadati</taxon>
        <taxon>Pseudomonadota</taxon>
        <taxon>Alphaproteobacteria</taxon>
        <taxon>Rhodospirillales</taxon>
        <taxon>Rhodospirillaceae</taxon>
        <taxon>Ferruginivarius</taxon>
    </lineage>
</organism>
<evidence type="ECO:0000256" key="4">
    <source>
        <dbReference type="ARBA" id="ARBA00020585"/>
    </source>
</evidence>
<evidence type="ECO:0000256" key="11">
    <source>
        <dbReference type="ARBA" id="ARBA00023136"/>
    </source>
</evidence>
<dbReference type="RefSeq" id="WP_114580890.1">
    <property type="nucleotide sequence ID" value="NZ_QPMH01000003.1"/>
</dbReference>